<feature type="compositionally biased region" description="Polar residues" evidence="1">
    <location>
        <begin position="60"/>
        <end position="73"/>
    </location>
</feature>
<evidence type="ECO:0000313" key="3">
    <source>
        <dbReference type="Proteomes" id="UP000823775"/>
    </source>
</evidence>
<feature type="region of interest" description="Disordered" evidence="1">
    <location>
        <begin position="1"/>
        <end position="73"/>
    </location>
</feature>
<dbReference type="Proteomes" id="UP000823775">
    <property type="component" value="Unassembled WGS sequence"/>
</dbReference>
<reference evidence="2 3" key="1">
    <citation type="journal article" date="2021" name="BMC Genomics">
        <title>Datura genome reveals duplications of psychoactive alkaloid biosynthetic genes and high mutation rate following tissue culture.</title>
        <authorList>
            <person name="Rajewski A."/>
            <person name="Carter-House D."/>
            <person name="Stajich J."/>
            <person name="Litt A."/>
        </authorList>
    </citation>
    <scope>NUCLEOTIDE SEQUENCE [LARGE SCALE GENOMIC DNA]</scope>
    <source>
        <strain evidence="2">AR-01</strain>
    </source>
</reference>
<evidence type="ECO:0000256" key="1">
    <source>
        <dbReference type="SAM" id="MobiDB-lite"/>
    </source>
</evidence>
<gene>
    <name evidence="2" type="ORF">HAX54_037724</name>
</gene>
<protein>
    <submittedName>
        <fullName evidence="2">Uncharacterized protein</fullName>
    </submittedName>
</protein>
<evidence type="ECO:0000313" key="2">
    <source>
        <dbReference type="EMBL" id="MCE0480688.1"/>
    </source>
</evidence>
<organism evidence="2 3">
    <name type="scientific">Datura stramonium</name>
    <name type="common">Jimsonweed</name>
    <name type="synonym">Common thornapple</name>
    <dbReference type="NCBI Taxonomy" id="4076"/>
    <lineage>
        <taxon>Eukaryota</taxon>
        <taxon>Viridiplantae</taxon>
        <taxon>Streptophyta</taxon>
        <taxon>Embryophyta</taxon>
        <taxon>Tracheophyta</taxon>
        <taxon>Spermatophyta</taxon>
        <taxon>Magnoliopsida</taxon>
        <taxon>eudicotyledons</taxon>
        <taxon>Gunneridae</taxon>
        <taxon>Pentapetalae</taxon>
        <taxon>asterids</taxon>
        <taxon>lamiids</taxon>
        <taxon>Solanales</taxon>
        <taxon>Solanaceae</taxon>
        <taxon>Solanoideae</taxon>
        <taxon>Datureae</taxon>
        <taxon>Datura</taxon>
    </lineage>
</organism>
<name>A0ABS8VMR3_DATST</name>
<accession>A0ABS8VMR3</accession>
<keyword evidence="3" id="KW-1185">Reference proteome</keyword>
<dbReference type="EMBL" id="JACEIK010005088">
    <property type="protein sequence ID" value="MCE0480688.1"/>
    <property type="molecule type" value="Genomic_DNA"/>
</dbReference>
<proteinExistence type="predicted"/>
<comment type="caution">
    <text evidence="2">The sequence shown here is derived from an EMBL/GenBank/DDBJ whole genome shotgun (WGS) entry which is preliminary data.</text>
</comment>
<sequence>MMVKDSKYNKRKRQEKVKEKEAIEQIQVPIKLEENSDEVEGSKFATPSSAPPTHRRRKGQSSNVYGSGFSEKSSSKINKNLEKFLLLGKDRYYGSQKVLKGRTIDEAILDESGKGEMGSEHKLFIELENKCLLPRTERRRDASYRDLGLMEMTDTNQKVNLPLLTLKDITQMITPEKSAHG</sequence>